<proteinExistence type="predicted"/>
<evidence type="ECO:0000313" key="3">
    <source>
        <dbReference type="Proteomes" id="UP001633002"/>
    </source>
</evidence>
<feature type="compositionally biased region" description="Polar residues" evidence="1">
    <location>
        <begin position="190"/>
        <end position="199"/>
    </location>
</feature>
<reference evidence="2 3" key="1">
    <citation type="submission" date="2024-09" db="EMBL/GenBank/DDBJ databases">
        <title>Chromosome-scale assembly of Riccia sorocarpa.</title>
        <authorList>
            <person name="Paukszto L."/>
        </authorList>
    </citation>
    <scope>NUCLEOTIDE SEQUENCE [LARGE SCALE GENOMIC DNA]</scope>
    <source>
        <strain evidence="2">LP-2024</strain>
        <tissue evidence="2">Aerial parts of the thallus</tissue>
    </source>
</reference>
<gene>
    <name evidence="2" type="ORF">R1sor_018779</name>
</gene>
<comment type="caution">
    <text evidence="2">The sequence shown here is derived from an EMBL/GenBank/DDBJ whole genome shotgun (WGS) entry which is preliminary data.</text>
</comment>
<evidence type="ECO:0000313" key="2">
    <source>
        <dbReference type="EMBL" id="KAL3700757.1"/>
    </source>
</evidence>
<accession>A0ABD3IAR4</accession>
<protein>
    <submittedName>
        <fullName evidence="2">Uncharacterized protein</fullName>
    </submittedName>
</protein>
<feature type="compositionally biased region" description="Low complexity" evidence="1">
    <location>
        <begin position="218"/>
        <end position="227"/>
    </location>
</feature>
<dbReference type="EMBL" id="JBJQOH010000001">
    <property type="protein sequence ID" value="KAL3700757.1"/>
    <property type="molecule type" value="Genomic_DNA"/>
</dbReference>
<evidence type="ECO:0000256" key="1">
    <source>
        <dbReference type="SAM" id="MobiDB-lite"/>
    </source>
</evidence>
<dbReference type="Proteomes" id="UP001633002">
    <property type="component" value="Unassembled WGS sequence"/>
</dbReference>
<keyword evidence="3" id="KW-1185">Reference proteome</keyword>
<organism evidence="2 3">
    <name type="scientific">Riccia sorocarpa</name>
    <dbReference type="NCBI Taxonomy" id="122646"/>
    <lineage>
        <taxon>Eukaryota</taxon>
        <taxon>Viridiplantae</taxon>
        <taxon>Streptophyta</taxon>
        <taxon>Embryophyta</taxon>
        <taxon>Marchantiophyta</taxon>
        <taxon>Marchantiopsida</taxon>
        <taxon>Marchantiidae</taxon>
        <taxon>Marchantiales</taxon>
        <taxon>Ricciaceae</taxon>
        <taxon>Riccia</taxon>
    </lineage>
</organism>
<feature type="compositionally biased region" description="Low complexity" evidence="1">
    <location>
        <begin position="200"/>
        <end position="210"/>
    </location>
</feature>
<feature type="compositionally biased region" description="Basic and acidic residues" evidence="1">
    <location>
        <begin position="275"/>
        <end position="293"/>
    </location>
</feature>
<feature type="compositionally biased region" description="Basic and acidic residues" evidence="1">
    <location>
        <begin position="235"/>
        <end position="251"/>
    </location>
</feature>
<dbReference type="AlphaFoldDB" id="A0ABD3IAR4"/>
<feature type="region of interest" description="Disordered" evidence="1">
    <location>
        <begin position="188"/>
        <end position="293"/>
    </location>
</feature>
<name>A0ABD3IAR4_9MARC</name>
<sequence length="293" mass="34179">MIFPESQRIQDLPWNWKSRKRRKDWKHLTTKECRGLTVLSRRGRLPLNKKWDGEDTQRQWNRRMQRVWKSRIPSKEKFRSRRKRRDYGYLTEALQCHITGANSLIEATDAAFKGHDLGKALPFVLILKTLWLERNSITYTNKRIDIPLLTAVRLTSETIEARLQQYEAESRIEKQMQQARDCMRRITERIQGSRNNADNTSRSPSVSTRESSSHGSEETTTATSSSESESDASEVEPRDSLQTQRMERSTDSPRLSLPTIERPATNLEPNIDPNSETRHRAETSQEMHEGRAE</sequence>